<feature type="signal peptide" evidence="1">
    <location>
        <begin position="1"/>
        <end position="25"/>
    </location>
</feature>
<proteinExistence type="predicted"/>
<organism evidence="3 4">
    <name type="scientific">Candidatus Thalassospirochaeta sargassi</name>
    <dbReference type="NCBI Taxonomy" id="3119039"/>
    <lineage>
        <taxon>Bacteria</taxon>
        <taxon>Pseudomonadati</taxon>
        <taxon>Spirochaetota</taxon>
        <taxon>Spirochaetia</taxon>
        <taxon>Spirochaetales</taxon>
        <taxon>Spirochaetaceae</taxon>
        <taxon>Candidatus Thalassospirochaeta</taxon>
    </lineage>
</organism>
<evidence type="ECO:0000313" key="3">
    <source>
        <dbReference type="EMBL" id="MDC7226391.1"/>
    </source>
</evidence>
<dbReference type="SUPFAM" id="SSF52833">
    <property type="entry name" value="Thioredoxin-like"/>
    <property type="match status" value="1"/>
</dbReference>
<dbReference type="Pfam" id="PF00578">
    <property type="entry name" value="AhpC-TSA"/>
    <property type="match status" value="1"/>
</dbReference>
<dbReference type="InterPro" id="IPR050553">
    <property type="entry name" value="Thioredoxin_ResA/DsbE_sf"/>
</dbReference>
<gene>
    <name evidence="3" type="ORF">PQJ61_06475</name>
</gene>
<feature type="domain" description="Thioredoxin" evidence="2">
    <location>
        <begin position="26"/>
        <end position="168"/>
    </location>
</feature>
<dbReference type="InterPro" id="IPR000866">
    <property type="entry name" value="AhpC/TSA"/>
</dbReference>
<keyword evidence="1" id="KW-0732">Signal</keyword>
<dbReference type="InterPro" id="IPR036249">
    <property type="entry name" value="Thioredoxin-like_sf"/>
</dbReference>
<feature type="chain" id="PRO_5042577448" evidence="1">
    <location>
        <begin position="26"/>
        <end position="169"/>
    </location>
</feature>
<dbReference type="GO" id="GO:0016491">
    <property type="term" value="F:oxidoreductase activity"/>
    <property type="evidence" value="ECO:0007669"/>
    <property type="project" value="InterPro"/>
</dbReference>
<dbReference type="PANTHER" id="PTHR42852">
    <property type="entry name" value="THIOL:DISULFIDE INTERCHANGE PROTEIN DSBE"/>
    <property type="match status" value="1"/>
</dbReference>
<comment type="caution">
    <text evidence="3">The sequence shown here is derived from an EMBL/GenBank/DDBJ whole genome shotgun (WGS) entry which is preliminary data.</text>
</comment>
<dbReference type="AlphaFoldDB" id="A0AAJ1IFL8"/>
<evidence type="ECO:0000313" key="4">
    <source>
        <dbReference type="Proteomes" id="UP001221217"/>
    </source>
</evidence>
<protein>
    <submittedName>
        <fullName evidence="3">TlpA disulfide reductase family protein</fullName>
    </submittedName>
</protein>
<dbReference type="CDD" id="cd02966">
    <property type="entry name" value="TlpA_like_family"/>
    <property type="match status" value="1"/>
</dbReference>
<reference evidence="3 4" key="1">
    <citation type="submission" date="2022-12" db="EMBL/GenBank/DDBJ databases">
        <title>Metagenome assembled genome from gulf of manar.</title>
        <authorList>
            <person name="Kohli P."/>
            <person name="Pk S."/>
            <person name="Venkata Ramana C."/>
            <person name="Sasikala C."/>
        </authorList>
    </citation>
    <scope>NUCLEOTIDE SEQUENCE [LARGE SCALE GENOMIC DNA]</scope>
    <source>
        <strain evidence="3">JB008</strain>
    </source>
</reference>
<dbReference type="EMBL" id="JAQQAL010000011">
    <property type="protein sequence ID" value="MDC7226391.1"/>
    <property type="molecule type" value="Genomic_DNA"/>
</dbReference>
<accession>A0AAJ1IFL8</accession>
<dbReference type="PROSITE" id="PS51352">
    <property type="entry name" value="THIOREDOXIN_2"/>
    <property type="match status" value="1"/>
</dbReference>
<dbReference type="PANTHER" id="PTHR42852:SF13">
    <property type="entry name" value="PROTEIN DIPZ"/>
    <property type="match status" value="1"/>
</dbReference>
<dbReference type="InterPro" id="IPR013766">
    <property type="entry name" value="Thioredoxin_domain"/>
</dbReference>
<evidence type="ECO:0000259" key="2">
    <source>
        <dbReference type="PROSITE" id="PS51352"/>
    </source>
</evidence>
<name>A0AAJ1IFL8_9SPIO</name>
<dbReference type="GO" id="GO:0016209">
    <property type="term" value="F:antioxidant activity"/>
    <property type="evidence" value="ECO:0007669"/>
    <property type="project" value="InterPro"/>
</dbReference>
<evidence type="ECO:0000256" key="1">
    <source>
        <dbReference type="SAM" id="SignalP"/>
    </source>
</evidence>
<dbReference type="Proteomes" id="UP001221217">
    <property type="component" value="Unassembled WGS sequence"/>
</dbReference>
<sequence>MKNKLTVIALMMFIFFAAAVAPVFAVEQGDDAPAFVLTDTERNYNFSKKMYGNEWILIDFYATWCENCNAELPYVEELYAEFKDIGFNVLLMATDSEGLDVVVPFFKQNPTTVKILIDKYQKASGAFGVEALPTMFLVDKNGKIAFKTVGFHEEDIESLRQILSDNLNG</sequence>
<dbReference type="Gene3D" id="3.40.30.10">
    <property type="entry name" value="Glutaredoxin"/>
    <property type="match status" value="1"/>
</dbReference>